<dbReference type="EMBL" id="QUNO01000022">
    <property type="protein sequence ID" value="REH31129.1"/>
    <property type="molecule type" value="Genomic_DNA"/>
</dbReference>
<sequence length="257" mass="27939">MDSELPPRRAGEIWTDGEHEQLVEWLRDGVALDEIADRLGRGISAVESRCHRLLPPDVQCRRSEADLLLRQFLAEDPDFDWRAGLRAAAEREGGFYWDPSLDALVRHGWDTQQPLAELVAATGASELEVARRCLHLGLAPTVITVAQRLGCAPDGTLAVRVLMAEDRAAAAVWVLVVDGARTTSRAKGLDAPDGPKAYRHVSIHATAEDADDTLHDLLDRHNEHGGDPEEVSVTLAQRAVGDLVGGTTTHGRPLIPS</sequence>
<accession>A0A3E0GW88</accession>
<gene>
    <name evidence="1" type="ORF">BCF44_122152</name>
</gene>
<dbReference type="Proteomes" id="UP000256269">
    <property type="component" value="Unassembled WGS sequence"/>
</dbReference>
<evidence type="ECO:0000313" key="1">
    <source>
        <dbReference type="EMBL" id="REH31129.1"/>
    </source>
</evidence>
<evidence type="ECO:0000313" key="2">
    <source>
        <dbReference type="Proteomes" id="UP000256269"/>
    </source>
</evidence>
<protein>
    <submittedName>
        <fullName evidence="1">Uncharacterized protein</fullName>
    </submittedName>
</protein>
<keyword evidence="2" id="KW-1185">Reference proteome</keyword>
<comment type="caution">
    <text evidence="1">The sequence shown here is derived from an EMBL/GenBank/DDBJ whole genome shotgun (WGS) entry which is preliminary data.</text>
</comment>
<reference evidence="1 2" key="1">
    <citation type="submission" date="2018-08" db="EMBL/GenBank/DDBJ databases">
        <title>Genomic Encyclopedia of Archaeal and Bacterial Type Strains, Phase II (KMG-II): from individual species to whole genera.</title>
        <authorList>
            <person name="Goeker M."/>
        </authorList>
    </citation>
    <scope>NUCLEOTIDE SEQUENCE [LARGE SCALE GENOMIC DNA]</scope>
    <source>
        <strain evidence="1 2">DSM 45791</strain>
    </source>
</reference>
<name>A0A3E0GW88_9PSEU</name>
<proteinExistence type="predicted"/>
<organism evidence="1 2">
    <name type="scientific">Kutzneria buriramensis</name>
    <dbReference type="NCBI Taxonomy" id="1045776"/>
    <lineage>
        <taxon>Bacteria</taxon>
        <taxon>Bacillati</taxon>
        <taxon>Actinomycetota</taxon>
        <taxon>Actinomycetes</taxon>
        <taxon>Pseudonocardiales</taxon>
        <taxon>Pseudonocardiaceae</taxon>
        <taxon>Kutzneria</taxon>
    </lineage>
</organism>
<dbReference type="AlphaFoldDB" id="A0A3E0GW88"/>